<dbReference type="InterPro" id="IPR052949">
    <property type="entry name" value="PA_immunity-related"/>
</dbReference>
<dbReference type="eggNOG" id="COG1357">
    <property type="taxonomic scope" value="Bacteria"/>
</dbReference>
<organism evidence="1 2">
    <name type="scientific">Streptococcus henryi</name>
    <dbReference type="NCBI Taxonomy" id="439219"/>
    <lineage>
        <taxon>Bacteria</taxon>
        <taxon>Bacillati</taxon>
        <taxon>Bacillota</taxon>
        <taxon>Bacilli</taxon>
        <taxon>Lactobacillales</taxon>
        <taxon>Streptococcaceae</taxon>
        <taxon>Streptococcus</taxon>
    </lineage>
</organism>
<dbReference type="PANTHER" id="PTHR42999">
    <property type="entry name" value="ANTIBIOTIC RESISTANCE PROTEIN MCBG"/>
    <property type="match status" value="1"/>
</dbReference>
<keyword evidence="2" id="KW-1185">Reference proteome</keyword>
<name>A0A1G6CQC3_9STRE</name>
<dbReference type="SUPFAM" id="SSF141571">
    <property type="entry name" value="Pentapeptide repeat-like"/>
    <property type="match status" value="1"/>
</dbReference>
<dbReference type="AlphaFoldDB" id="A0A1G6CQC3"/>
<reference evidence="1 2" key="1">
    <citation type="submission" date="2016-10" db="EMBL/GenBank/DDBJ databases">
        <authorList>
            <person name="de Groot N.N."/>
        </authorList>
    </citation>
    <scope>NUCLEOTIDE SEQUENCE [LARGE SCALE GENOMIC DNA]</scope>
    <source>
        <strain evidence="1 2">A-4</strain>
    </source>
</reference>
<dbReference type="STRING" id="439219.SAMN02910293_01727"/>
<dbReference type="Gene3D" id="2.160.20.80">
    <property type="entry name" value="E3 ubiquitin-protein ligase SopA"/>
    <property type="match status" value="1"/>
</dbReference>
<evidence type="ECO:0000313" key="2">
    <source>
        <dbReference type="Proteomes" id="UP000182508"/>
    </source>
</evidence>
<dbReference type="Pfam" id="PF13599">
    <property type="entry name" value="Pentapeptide_4"/>
    <property type="match status" value="1"/>
</dbReference>
<gene>
    <name evidence="1" type="ORF">SAMN02910293_01727</name>
</gene>
<dbReference type="EMBL" id="FMXP01000025">
    <property type="protein sequence ID" value="SDB35107.1"/>
    <property type="molecule type" value="Genomic_DNA"/>
</dbReference>
<dbReference type="Proteomes" id="UP000182508">
    <property type="component" value="Unassembled WGS sequence"/>
</dbReference>
<dbReference type="InterPro" id="IPR001646">
    <property type="entry name" value="5peptide_repeat"/>
</dbReference>
<evidence type="ECO:0000313" key="1">
    <source>
        <dbReference type="EMBL" id="SDB35107.1"/>
    </source>
</evidence>
<dbReference type="PANTHER" id="PTHR42999:SF1">
    <property type="entry name" value="PENTAPEPTIDE REPEAT-CONTAINING PROTEIN"/>
    <property type="match status" value="1"/>
</dbReference>
<proteinExistence type="predicted"/>
<dbReference type="Pfam" id="PF00805">
    <property type="entry name" value="Pentapeptide"/>
    <property type="match status" value="1"/>
</dbReference>
<sequence length="192" mass="22247">MKYFEEEIFEGKSISGDLLENLHFSDCRFIDCRFEQVTLLNCHFSNCDFKNCHIISPRCLQSTLEAGFFRDCNLIGLDWWSLRSKNLLAQPFVKIQNSYLKYNTFVNLNLKKFDFRESQIEESSFEDCQLTEALFSSCSLNGTTYLDCDLRKANFKEAKGYLIDVTRNLIKGAQFSYPEALTLLDSLGIIVD</sequence>
<dbReference type="RefSeq" id="WP_074486373.1">
    <property type="nucleotide sequence ID" value="NZ_FMXP01000025.1"/>
</dbReference>
<accession>A0A1G6CQC3</accession>
<protein>
    <submittedName>
        <fullName evidence="1">Uncharacterized protein YjbI, contains pentapeptide repeats</fullName>
    </submittedName>
</protein>